<gene>
    <name evidence="11" type="primary">malQ</name>
    <name evidence="11" type="ORF">IAB44_05540</name>
</gene>
<evidence type="ECO:0000256" key="7">
    <source>
        <dbReference type="ARBA" id="ARBA00023277"/>
    </source>
</evidence>
<dbReference type="Gene3D" id="3.20.20.80">
    <property type="entry name" value="Glycosidases"/>
    <property type="match status" value="1"/>
</dbReference>
<keyword evidence="7 10" id="KW-0119">Carbohydrate metabolism</keyword>
<evidence type="ECO:0000256" key="9">
    <source>
        <dbReference type="ARBA" id="ARBA00031501"/>
    </source>
</evidence>
<proteinExistence type="inferred from homology"/>
<dbReference type="EMBL" id="DVIQ01000026">
    <property type="protein sequence ID" value="HIS30999.1"/>
    <property type="molecule type" value="Genomic_DNA"/>
</dbReference>
<dbReference type="GO" id="GO:0005975">
    <property type="term" value="P:carbohydrate metabolic process"/>
    <property type="evidence" value="ECO:0007669"/>
    <property type="project" value="InterPro"/>
</dbReference>
<dbReference type="Pfam" id="PF02446">
    <property type="entry name" value="Glyco_hydro_77"/>
    <property type="match status" value="1"/>
</dbReference>
<comment type="caution">
    <text evidence="11">The sequence shown here is derived from an EMBL/GenBank/DDBJ whole genome shotgun (WGS) entry which is preliminary data.</text>
</comment>
<dbReference type="PANTHER" id="PTHR32438">
    <property type="entry name" value="4-ALPHA-GLUCANOTRANSFERASE DPE1, CHLOROPLASTIC/AMYLOPLASTIC"/>
    <property type="match status" value="1"/>
</dbReference>
<evidence type="ECO:0000256" key="6">
    <source>
        <dbReference type="ARBA" id="ARBA00022679"/>
    </source>
</evidence>
<dbReference type="PANTHER" id="PTHR32438:SF5">
    <property type="entry name" value="4-ALPHA-GLUCANOTRANSFERASE DPE1, CHLOROPLASTIC_AMYLOPLASTIC"/>
    <property type="match status" value="1"/>
</dbReference>
<dbReference type="AlphaFoldDB" id="A0A9D1ERS4"/>
<dbReference type="InterPro" id="IPR017853">
    <property type="entry name" value="GH"/>
</dbReference>
<evidence type="ECO:0000256" key="8">
    <source>
        <dbReference type="ARBA" id="ARBA00031423"/>
    </source>
</evidence>
<accession>A0A9D1ERS4</accession>
<evidence type="ECO:0000256" key="2">
    <source>
        <dbReference type="ARBA" id="ARBA00005684"/>
    </source>
</evidence>
<dbReference type="GO" id="GO:0004134">
    <property type="term" value="F:4-alpha-glucanotransferase activity"/>
    <property type="evidence" value="ECO:0007669"/>
    <property type="project" value="UniProtKB-EC"/>
</dbReference>
<protein>
    <recommendedName>
        <fullName evidence="4 10">4-alpha-glucanotransferase</fullName>
        <ecNumber evidence="3 10">2.4.1.25</ecNumber>
    </recommendedName>
    <alternativeName>
        <fullName evidence="8 10">Amylomaltase</fullName>
    </alternativeName>
    <alternativeName>
        <fullName evidence="9 10">Disproportionating enzyme</fullName>
    </alternativeName>
</protein>
<evidence type="ECO:0000256" key="5">
    <source>
        <dbReference type="ARBA" id="ARBA00022676"/>
    </source>
</evidence>
<sequence length="501" mass="58479">MRASGILLPVFSLPSRYGIGCFSKEAYTFAEQLARAGQRYWQILPLGPTGYGDSPYQSFSAFAGNPYFIDLDTLAAEGLLLPEEYKEVLYGEEEARVDYGRLYEVRFDILKRAFLRADTEEDADYADFCRENAFWLDDYSLYMAVKECFGGKSWEEWDEDIRLRRPEALARYRKLCREEISFHCFLQYQFYRQWDRLKAYVNEKGIRIIGDIPIYVALDSADSWASPELFRFDENRRPVKVAGCPPDAFSADGQLWGNPLYDWDYHERTGYRWWIRRMKHCFRIYDVVRVDHFRGFDEYYTIPYGSRTAAGGCWEKGPGLKLFLALKEHLKEVPIIVEDLGYLTESVIKLVRDTGYPGMKVLEFAFDSREAGDYMPYRYPENCVVYTGTHDNQPLAAWYEEMSEEDRALARDYLALDGKTREETVWAFIRLALACKADTCMIPMQDYLCKDGSARINKPSTIGNNWCWRLGKEEFTEKLQEKIRRLTEVYGRLSNGSVQQG</sequence>
<dbReference type="NCBIfam" id="NF011080">
    <property type="entry name" value="PRK14508.1-3"/>
    <property type="match status" value="1"/>
</dbReference>
<keyword evidence="6 10" id="KW-0808">Transferase</keyword>
<dbReference type="InterPro" id="IPR003385">
    <property type="entry name" value="Glyco_hydro_77"/>
</dbReference>
<reference evidence="11" key="1">
    <citation type="submission" date="2020-10" db="EMBL/GenBank/DDBJ databases">
        <authorList>
            <person name="Gilroy R."/>
        </authorList>
    </citation>
    <scope>NUCLEOTIDE SEQUENCE</scope>
    <source>
        <strain evidence="11">CHK190-19873</strain>
    </source>
</reference>
<organism evidence="11 12">
    <name type="scientific">Candidatus Limivivens intestinipullorum</name>
    <dbReference type="NCBI Taxonomy" id="2840858"/>
    <lineage>
        <taxon>Bacteria</taxon>
        <taxon>Bacillati</taxon>
        <taxon>Bacillota</taxon>
        <taxon>Clostridia</taxon>
        <taxon>Lachnospirales</taxon>
        <taxon>Lachnospiraceae</taxon>
        <taxon>Lachnospiraceae incertae sedis</taxon>
        <taxon>Candidatus Limivivens</taxon>
    </lineage>
</organism>
<comment type="catalytic activity">
    <reaction evidence="1 10">
        <text>Transfers a segment of a (1-&gt;4)-alpha-D-glucan to a new position in an acceptor, which may be glucose or a (1-&gt;4)-alpha-D-glucan.</text>
        <dbReference type="EC" id="2.4.1.25"/>
    </reaction>
</comment>
<dbReference type="SUPFAM" id="SSF51445">
    <property type="entry name" value="(Trans)glycosidases"/>
    <property type="match status" value="1"/>
</dbReference>
<evidence type="ECO:0000313" key="12">
    <source>
        <dbReference type="Proteomes" id="UP000823935"/>
    </source>
</evidence>
<keyword evidence="5 10" id="KW-0328">Glycosyltransferase</keyword>
<dbReference type="NCBIfam" id="TIGR00217">
    <property type="entry name" value="malQ"/>
    <property type="match status" value="1"/>
</dbReference>
<evidence type="ECO:0000256" key="3">
    <source>
        <dbReference type="ARBA" id="ARBA00012560"/>
    </source>
</evidence>
<name>A0A9D1ERS4_9FIRM</name>
<dbReference type="EC" id="2.4.1.25" evidence="3 10"/>
<dbReference type="Proteomes" id="UP000823935">
    <property type="component" value="Unassembled WGS sequence"/>
</dbReference>
<evidence type="ECO:0000256" key="10">
    <source>
        <dbReference type="RuleBase" id="RU361207"/>
    </source>
</evidence>
<evidence type="ECO:0000256" key="1">
    <source>
        <dbReference type="ARBA" id="ARBA00000439"/>
    </source>
</evidence>
<evidence type="ECO:0000313" key="11">
    <source>
        <dbReference type="EMBL" id="HIS30999.1"/>
    </source>
</evidence>
<evidence type="ECO:0000256" key="4">
    <source>
        <dbReference type="ARBA" id="ARBA00020295"/>
    </source>
</evidence>
<comment type="similarity">
    <text evidence="2 10">Belongs to the disproportionating enzyme family.</text>
</comment>
<reference evidence="11" key="2">
    <citation type="journal article" date="2021" name="PeerJ">
        <title>Extensive microbial diversity within the chicken gut microbiome revealed by metagenomics and culture.</title>
        <authorList>
            <person name="Gilroy R."/>
            <person name="Ravi A."/>
            <person name="Getino M."/>
            <person name="Pursley I."/>
            <person name="Horton D.L."/>
            <person name="Alikhan N.F."/>
            <person name="Baker D."/>
            <person name="Gharbi K."/>
            <person name="Hall N."/>
            <person name="Watson M."/>
            <person name="Adriaenssens E.M."/>
            <person name="Foster-Nyarko E."/>
            <person name="Jarju S."/>
            <person name="Secka A."/>
            <person name="Antonio M."/>
            <person name="Oren A."/>
            <person name="Chaudhuri R.R."/>
            <person name="La Ragione R."/>
            <person name="Hildebrand F."/>
            <person name="Pallen M.J."/>
        </authorList>
    </citation>
    <scope>NUCLEOTIDE SEQUENCE</scope>
    <source>
        <strain evidence="11">CHK190-19873</strain>
    </source>
</reference>